<evidence type="ECO:0000313" key="3">
    <source>
        <dbReference type="Proteomes" id="UP000649617"/>
    </source>
</evidence>
<evidence type="ECO:0000259" key="1">
    <source>
        <dbReference type="PROSITE" id="PS50191"/>
    </source>
</evidence>
<organism evidence="2 3">
    <name type="scientific">Symbiodinium pilosum</name>
    <name type="common">Dinoflagellate</name>
    <dbReference type="NCBI Taxonomy" id="2952"/>
    <lineage>
        <taxon>Eukaryota</taxon>
        <taxon>Sar</taxon>
        <taxon>Alveolata</taxon>
        <taxon>Dinophyceae</taxon>
        <taxon>Suessiales</taxon>
        <taxon>Symbiodiniaceae</taxon>
        <taxon>Symbiodinium</taxon>
    </lineage>
</organism>
<dbReference type="InterPro" id="IPR001251">
    <property type="entry name" value="CRAL-TRIO_dom"/>
</dbReference>
<dbReference type="SUPFAM" id="SSF52087">
    <property type="entry name" value="CRAL/TRIO domain"/>
    <property type="match status" value="2"/>
</dbReference>
<dbReference type="PROSITE" id="PS00018">
    <property type="entry name" value="EF_HAND_1"/>
    <property type="match status" value="1"/>
</dbReference>
<dbReference type="InterPro" id="IPR018247">
    <property type="entry name" value="EF_Hand_1_Ca_BS"/>
</dbReference>
<feature type="domain" description="CRAL-TRIO" evidence="1">
    <location>
        <begin position="108"/>
        <end position="291"/>
    </location>
</feature>
<dbReference type="InterPro" id="IPR036865">
    <property type="entry name" value="CRAL-TRIO_dom_sf"/>
</dbReference>
<evidence type="ECO:0000313" key="2">
    <source>
        <dbReference type="EMBL" id="CAE7249267.1"/>
    </source>
</evidence>
<dbReference type="PANTHER" id="PTHR23324">
    <property type="entry name" value="SEC14 RELATED PROTEIN"/>
    <property type="match status" value="1"/>
</dbReference>
<dbReference type="CDD" id="cd00170">
    <property type="entry name" value="SEC14"/>
    <property type="match status" value="2"/>
</dbReference>
<dbReference type="Proteomes" id="UP000649617">
    <property type="component" value="Unassembled WGS sequence"/>
</dbReference>
<name>A0A812LKS9_SYMPI</name>
<comment type="caution">
    <text evidence="2">The sequence shown here is derived from an EMBL/GenBank/DDBJ whole genome shotgun (WGS) entry which is preliminary data.</text>
</comment>
<dbReference type="Gene3D" id="2.60.120.680">
    <property type="entry name" value="GOLD domain"/>
    <property type="match status" value="1"/>
</dbReference>
<dbReference type="AlphaFoldDB" id="A0A812LKS9"/>
<accession>A0A812LKS9</accession>
<proteinExistence type="predicted"/>
<feature type="domain" description="CRAL-TRIO" evidence="1">
    <location>
        <begin position="399"/>
        <end position="583"/>
    </location>
</feature>
<sequence length="702" mass="79135">MAPASPDDEDAEFLTSEEKDFVRTLRQRFHEEFDSREANGRAYRCFFGAIALARILHAVDGNVEKACEWFQAFLRVISEAGVEDLIQDMIRRFEASGSHKIEASMLPHHDTVKDFYHAELHAPQLASSGDVIMYLPLIDQDKNGIMEHMDWDQWVTYSKAATILQCVELDSLSRSSGRIARIVLLVDVEGCSFETVINRTFLRAHRRDVVDCFQQKVAAEIVSKVYVVNVPWTIANLFTLCKTFVPAKFLQKVQVLSGDSLRDSSFVTECGGSEQIAALYATRMGLAANSSHKAHKELHHLDLWPEKDELELVAKLREKFADDLEKRTKSGRDWPCFFSDLALARVLRGNEGYFSESVNWFQNFLTKMDEFQVDDVVSSMTAKLNESAVDRGCMSMLPHASAIEKHFRCVFSAPRLTPAGDVIWYLPLGDFNRKSLVEEVDWAHWVEHLRAMIILRALEAYKLSAAQGRMAKCITIIDLHGSGTTTTGFPRVEEFDDRNQANLKFMRQIAIEVFGPAYVLNAPWVAVKAFNWFKALVPERFSQKLVLLDGDGTSNPDFLELVSESQLKHLLATRVGLVSGETDANSGETLVAAGDCFQRCRELRGGETIAWSFSVVAGDGDGWFGASDIEFSAVLWLHPEFAQDGQPDEPQEEDVVEALMVQASEGEISGKYTALRDSVITLRWSNEHSRMRSKGLRYRIDL</sequence>
<dbReference type="EMBL" id="CAJNIZ010006347">
    <property type="protein sequence ID" value="CAE7249267.1"/>
    <property type="molecule type" value="Genomic_DNA"/>
</dbReference>
<dbReference type="Pfam" id="PF00650">
    <property type="entry name" value="CRAL_TRIO"/>
    <property type="match status" value="2"/>
</dbReference>
<dbReference type="OrthoDB" id="409403at2759"/>
<dbReference type="PANTHER" id="PTHR23324:SF83">
    <property type="entry name" value="SEC14-LIKE PROTEIN 2"/>
    <property type="match status" value="1"/>
</dbReference>
<dbReference type="PROSITE" id="PS50191">
    <property type="entry name" value="CRAL_TRIO"/>
    <property type="match status" value="2"/>
</dbReference>
<keyword evidence="3" id="KW-1185">Reference proteome</keyword>
<dbReference type="Gene3D" id="3.40.525.10">
    <property type="entry name" value="CRAL-TRIO lipid binding domain"/>
    <property type="match status" value="2"/>
</dbReference>
<gene>
    <name evidence="2" type="ORF">SPIL2461_LOCUS4704</name>
</gene>
<dbReference type="GO" id="GO:0005737">
    <property type="term" value="C:cytoplasm"/>
    <property type="evidence" value="ECO:0007669"/>
    <property type="project" value="TreeGrafter"/>
</dbReference>
<dbReference type="InterPro" id="IPR051064">
    <property type="entry name" value="SEC14/CRAL-TRIO_domain"/>
</dbReference>
<protein>
    <recommendedName>
        <fullName evidence="1">CRAL-TRIO domain-containing protein</fullName>
    </recommendedName>
</protein>
<reference evidence="2" key="1">
    <citation type="submission" date="2021-02" db="EMBL/GenBank/DDBJ databases">
        <authorList>
            <person name="Dougan E. K."/>
            <person name="Rhodes N."/>
            <person name="Thang M."/>
            <person name="Chan C."/>
        </authorList>
    </citation>
    <scope>NUCLEOTIDE SEQUENCE</scope>
</reference>